<dbReference type="GO" id="GO:0005758">
    <property type="term" value="C:mitochondrial intermembrane space"/>
    <property type="evidence" value="ECO:0007669"/>
    <property type="project" value="TreeGrafter"/>
</dbReference>
<keyword evidence="4 6" id="KW-0496">Mitochondrion</keyword>
<dbReference type="EMBL" id="HBGG01026997">
    <property type="protein sequence ID" value="CAD9211684.1"/>
    <property type="molecule type" value="Transcribed_RNA"/>
</dbReference>
<comment type="function">
    <text evidence="6">Plays an essential role in the assembly of succinate dehydrogenase (SDH), an enzyme complex (also referred to as respiratory complex II) that is a component of both the tricarboxylic acid (TCA) cycle and the mitochondrial electron transport chain, and which couples the oxidation of succinate to fumarate with the reduction of ubiquinone (coenzyme Q) to ubiquinol. Promotes maturation of the iron-sulfur protein subunit of the SDH catalytic dimer, protecting it from the deleterious effects of oxidants. May act together with SDHAF1.</text>
</comment>
<keyword evidence="5 6" id="KW-0143">Chaperone</keyword>
<evidence type="ECO:0000256" key="6">
    <source>
        <dbReference type="RuleBase" id="RU368039"/>
    </source>
</evidence>
<sequence>MSLQPRDFVALYRQILRVHKVKLPGPLRGMGDSVVRDEFHKHKSAAPQYLPAFYQEWKQYLDMMAGRVDDMSPGVSGELSPDTLKAMSPEQKLQLEKIRSSIEKLK</sequence>
<gene>
    <name evidence="7" type="ORF">TCHU04912_LOCUS13923</name>
</gene>
<keyword evidence="3" id="KW-0809">Transit peptide</keyword>
<evidence type="ECO:0000256" key="1">
    <source>
        <dbReference type="ARBA" id="ARBA00004305"/>
    </source>
</evidence>
<dbReference type="Pfam" id="PF13233">
    <property type="entry name" value="Complex1_LYR_2"/>
    <property type="match status" value="1"/>
</dbReference>
<comment type="similarity">
    <text evidence="2 6">Belongs to the complex I LYR family. SDHAF3 subfamily.</text>
</comment>
<comment type="subunit">
    <text evidence="6">Interacts with the iron-sulfur protein subunit within the SDH catalytic dimer.</text>
</comment>
<dbReference type="GO" id="GO:0006105">
    <property type="term" value="P:succinate metabolic process"/>
    <property type="evidence" value="ECO:0007669"/>
    <property type="project" value="TreeGrafter"/>
</dbReference>
<evidence type="ECO:0000256" key="5">
    <source>
        <dbReference type="ARBA" id="ARBA00023186"/>
    </source>
</evidence>
<dbReference type="AlphaFoldDB" id="A0A7S1X5V4"/>
<accession>A0A7S1X5V4</accession>
<dbReference type="InterPro" id="IPR008381">
    <property type="entry name" value="SDHAF3/Sdh7"/>
</dbReference>
<dbReference type="CDD" id="cd20270">
    <property type="entry name" value="Complex1_LYR_SDHAF3_LYRM10"/>
    <property type="match status" value="1"/>
</dbReference>
<proteinExistence type="inferred from homology"/>
<dbReference type="GO" id="GO:0034553">
    <property type="term" value="P:mitochondrial respiratory chain complex II assembly"/>
    <property type="evidence" value="ECO:0007669"/>
    <property type="project" value="UniProtKB-UniRule"/>
</dbReference>
<evidence type="ECO:0000256" key="3">
    <source>
        <dbReference type="ARBA" id="ARBA00022946"/>
    </source>
</evidence>
<name>A0A7S1X5V4_9CHLO</name>
<evidence type="ECO:0000313" key="7">
    <source>
        <dbReference type="EMBL" id="CAD9211684.1"/>
    </source>
</evidence>
<organism evidence="7">
    <name type="scientific">Tetraselmis chuii</name>
    <dbReference type="NCBI Taxonomy" id="63592"/>
    <lineage>
        <taxon>Eukaryota</taxon>
        <taxon>Viridiplantae</taxon>
        <taxon>Chlorophyta</taxon>
        <taxon>core chlorophytes</taxon>
        <taxon>Chlorodendrophyceae</taxon>
        <taxon>Chlorodendrales</taxon>
        <taxon>Chlorodendraceae</taxon>
        <taxon>Tetraselmis</taxon>
    </lineage>
</organism>
<evidence type="ECO:0000256" key="4">
    <source>
        <dbReference type="ARBA" id="ARBA00023128"/>
    </source>
</evidence>
<comment type="subcellular location">
    <subcellularLocation>
        <location evidence="1 6">Mitochondrion matrix</location>
    </subcellularLocation>
</comment>
<dbReference type="PANTHER" id="PTHR13137:SF6">
    <property type="entry name" value="SUCCINATE DEHYDROGENASE ASSEMBLY FACTOR 3, MITOCHONDRIAL"/>
    <property type="match status" value="1"/>
</dbReference>
<dbReference type="PANTHER" id="PTHR13137">
    <property type="entry name" value="DC11 ACN9 HOMOLOG"/>
    <property type="match status" value="1"/>
</dbReference>
<dbReference type="GO" id="GO:0005759">
    <property type="term" value="C:mitochondrial matrix"/>
    <property type="evidence" value="ECO:0007669"/>
    <property type="project" value="UniProtKB-SubCell"/>
</dbReference>
<protein>
    <recommendedName>
        <fullName evidence="6">Succinate dehydrogenase assembly factor 3</fullName>
        <shortName evidence="6">SDH assembly factor 3</shortName>
        <shortName evidence="6">SDHAF3</shortName>
    </recommendedName>
</protein>
<evidence type="ECO:0000256" key="2">
    <source>
        <dbReference type="ARBA" id="ARBA00006020"/>
    </source>
</evidence>
<reference evidence="7" key="1">
    <citation type="submission" date="2021-01" db="EMBL/GenBank/DDBJ databases">
        <authorList>
            <person name="Corre E."/>
            <person name="Pelletier E."/>
            <person name="Niang G."/>
            <person name="Scheremetjew M."/>
            <person name="Finn R."/>
            <person name="Kale V."/>
            <person name="Holt S."/>
            <person name="Cochrane G."/>
            <person name="Meng A."/>
            <person name="Brown T."/>
            <person name="Cohen L."/>
        </authorList>
    </citation>
    <scope>NUCLEOTIDE SEQUENCE</scope>
    <source>
        <strain evidence="7">PLY429</strain>
    </source>
</reference>